<dbReference type="InterPro" id="IPR036116">
    <property type="entry name" value="FN3_sf"/>
</dbReference>
<keyword evidence="3" id="KW-0812">Transmembrane</keyword>
<keyword evidence="6" id="KW-1185">Reference proteome</keyword>
<keyword evidence="1" id="KW-0378">Hydrolase</keyword>
<accession>A0ABM0M603</accession>
<dbReference type="RefSeq" id="XP_006815444.1">
    <property type="nucleotide sequence ID" value="XM_006815381.1"/>
</dbReference>
<dbReference type="PROSITE" id="PS50055">
    <property type="entry name" value="TYR_PHOSPHATASE_PTP"/>
    <property type="match status" value="1"/>
</dbReference>
<evidence type="ECO:0000313" key="7">
    <source>
        <dbReference type="RefSeq" id="XP_006815444.1"/>
    </source>
</evidence>
<keyword evidence="3" id="KW-1133">Transmembrane helix</keyword>
<feature type="region of interest" description="Disordered" evidence="2">
    <location>
        <begin position="481"/>
        <end position="511"/>
    </location>
</feature>
<name>A0ABM0M603_SACKO</name>
<dbReference type="InterPro" id="IPR029021">
    <property type="entry name" value="Prot-tyrosine_phosphatase-like"/>
</dbReference>
<dbReference type="PRINTS" id="PR00700">
    <property type="entry name" value="PRTYPHPHTASE"/>
</dbReference>
<dbReference type="Proteomes" id="UP000694865">
    <property type="component" value="Unplaced"/>
</dbReference>
<keyword evidence="3" id="KW-0472">Membrane</keyword>
<proteinExistence type="predicted"/>
<feature type="non-terminal residue" evidence="7">
    <location>
        <position position="644"/>
    </location>
</feature>
<dbReference type="InterPro" id="IPR050713">
    <property type="entry name" value="RTP_Phos/Ushers"/>
</dbReference>
<dbReference type="SUPFAM" id="SSF52799">
    <property type="entry name" value="(Phosphotyrosine protein) phosphatases II"/>
    <property type="match status" value="1"/>
</dbReference>
<evidence type="ECO:0000256" key="3">
    <source>
        <dbReference type="SAM" id="Phobius"/>
    </source>
</evidence>
<dbReference type="InterPro" id="IPR003961">
    <property type="entry name" value="FN3_dom"/>
</dbReference>
<evidence type="ECO:0000256" key="2">
    <source>
        <dbReference type="SAM" id="MobiDB-lite"/>
    </source>
</evidence>
<dbReference type="CDD" id="cd00063">
    <property type="entry name" value="FN3"/>
    <property type="match status" value="2"/>
</dbReference>
<gene>
    <name evidence="7" type="primary">LOC102804660</name>
</gene>
<feature type="domain" description="Fibronectin type-III" evidence="5">
    <location>
        <begin position="154"/>
        <end position="253"/>
    </location>
</feature>
<organism evidence="6 7">
    <name type="scientific">Saccoglossus kowalevskii</name>
    <name type="common">Acorn worm</name>
    <dbReference type="NCBI Taxonomy" id="10224"/>
    <lineage>
        <taxon>Eukaryota</taxon>
        <taxon>Metazoa</taxon>
        <taxon>Hemichordata</taxon>
        <taxon>Enteropneusta</taxon>
        <taxon>Harrimaniidae</taxon>
        <taxon>Saccoglossus</taxon>
    </lineage>
</organism>
<evidence type="ECO:0000256" key="1">
    <source>
        <dbReference type="ARBA" id="ARBA00022912"/>
    </source>
</evidence>
<dbReference type="PROSITE" id="PS50853">
    <property type="entry name" value="FN3"/>
    <property type="match status" value="2"/>
</dbReference>
<feature type="transmembrane region" description="Helical" evidence="3">
    <location>
        <begin position="393"/>
        <end position="418"/>
    </location>
</feature>
<evidence type="ECO:0000259" key="5">
    <source>
        <dbReference type="PROSITE" id="PS50853"/>
    </source>
</evidence>
<feature type="domain" description="Tyrosine-protein phosphatase" evidence="4">
    <location>
        <begin position="537"/>
        <end position="644"/>
    </location>
</feature>
<dbReference type="Pfam" id="PF00041">
    <property type="entry name" value="fn3"/>
    <property type="match status" value="2"/>
</dbReference>
<dbReference type="PANTHER" id="PTHR46957">
    <property type="entry name" value="CYTOKINE RECEPTOR"/>
    <property type="match status" value="1"/>
</dbReference>
<dbReference type="InterPro" id="IPR000242">
    <property type="entry name" value="PTP_cat"/>
</dbReference>
<dbReference type="SMART" id="SM00060">
    <property type="entry name" value="FN3"/>
    <property type="match status" value="2"/>
</dbReference>
<dbReference type="Pfam" id="PF00102">
    <property type="entry name" value="Y_phosphatase"/>
    <property type="match status" value="1"/>
</dbReference>
<evidence type="ECO:0000259" key="4">
    <source>
        <dbReference type="PROSITE" id="PS50055"/>
    </source>
</evidence>
<dbReference type="Gene3D" id="3.90.190.10">
    <property type="entry name" value="Protein tyrosine phosphatase superfamily"/>
    <property type="match status" value="1"/>
</dbReference>
<dbReference type="PANTHER" id="PTHR46957:SF3">
    <property type="entry name" value="CYTOKINE RECEPTOR"/>
    <property type="match status" value="1"/>
</dbReference>
<reference evidence="7" key="1">
    <citation type="submission" date="2025-08" db="UniProtKB">
        <authorList>
            <consortium name="RefSeq"/>
        </authorList>
    </citation>
    <scope>IDENTIFICATION</scope>
    <source>
        <tissue evidence="7">Testes</tissue>
    </source>
</reference>
<sequence>MPLSIADADGAKAAKATAIFRHLRMTNRSYSIPWVQPFCCYVNIRDTCALTSTLPSMPRNVTLQPAVYTITVTWLEPDPPNGIITAYKITYWKTSDESTKENISVENGDALEHIINDLEYQVNYTVIVSAFTSVGEGEYSDKLNTNTTETIPRKPASIVVQRTTENSIRFIWTDPTIFSGYILQYRITYKLYESMYSSTLLESKDLLVEGSIDTHTLEGLPPGTQFEISVSASTSKGFGEPKSIIAGTKIGIDVSDILEEPQETNEPVLTETTATIVLRKPKSNKGITTNTQLLSYIVVVEEETQNRKRDLEDNQYITASFPLNEIPDQLILGDGMEYNGYNNKPLTPGQQYTIYDGFAVYTTGVEELLLTDAPIVSFQGGVPIELTQNQNDVIIGVAVSVVMVLIVIVAVLAAVFIVRRRQRKQKRSTESEASGRNVTLENAYANVEDTMITSSESDKETGESQYMNITEAKKARDVVKPNKPIKPTKVPTFEPAKPRSLPPKPKPKAKPIHNSQYTIKIKDLADYVIKKREENDFVAQFKLLPQSENTEIPYEAAKIPENKSKNRFRNVLSYDHSRVVLDVINGDPNSDYINANYIDGYQKNNAYIATQGTNDITIKDFWRMVLKENVATILMATNLSEAGK</sequence>
<protein>
    <submittedName>
        <fullName evidence="7">Receptor-type tyrosine-protein phosphatase mu-like</fullName>
    </submittedName>
</protein>
<dbReference type="Gene3D" id="2.60.40.10">
    <property type="entry name" value="Immunoglobulins"/>
    <property type="match status" value="2"/>
</dbReference>
<keyword evidence="1" id="KW-0904">Protein phosphatase</keyword>
<evidence type="ECO:0000313" key="6">
    <source>
        <dbReference type="Proteomes" id="UP000694865"/>
    </source>
</evidence>
<dbReference type="GeneID" id="102804660"/>
<dbReference type="SMART" id="SM00194">
    <property type="entry name" value="PTPc"/>
    <property type="match status" value="1"/>
</dbReference>
<feature type="domain" description="Fibronectin type-III" evidence="5">
    <location>
        <begin position="54"/>
        <end position="150"/>
    </location>
</feature>
<dbReference type="InterPro" id="IPR013783">
    <property type="entry name" value="Ig-like_fold"/>
</dbReference>
<dbReference type="SUPFAM" id="SSF49265">
    <property type="entry name" value="Fibronectin type III"/>
    <property type="match status" value="1"/>
</dbReference>